<feature type="domain" description="Myb/SANT-like DNA-binding" evidence="2">
    <location>
        <begin position="55"/>
        <end position="148"/>
    </location>
</feature>
<dbReference type="eggNOG" id="KOG4282">
    <property type="taxonomic scope" value="Eukaryota"/>
</dbReference>
<dbReference type="Pfam" id="PF13837">
    <property type="entry name" value="Myb_DNA-bind_4"/>
    <property type="match status" value="1"/>
</dbReference>
<dbReference type="STRING" id="3641.A0A061DWU0"/>
<name>A0A061DWU0_THECC</name>
<sequence>MSNPSSPSPQRDPPSNTSPPPPSELPLALPAPPAAASTPPTAATVTPNPRRLPPPCWSHDETVALIDAYRDKWYTLRRGNLKASHWQEVADAVARRCPLATPPKTAVQCRHKMEKLRKRYRTEIQRARSMPVSRFTSSWVHFKRMDAMEKGPNVKPDYNSDSPDEENDEDDEDDQDHDFYEDGYKNGSVNTRSVQKLYRNGIGNSGGSVSGSGGAGGSSGGFRIRIPTGVSIAQPGPRYYGKLDQKYGASPNSNPNPNANPHPNKGNFSVSGSGSGYGTRVLRGFEETPGKTAASGKRERDAVAEMVTAIKVLGDGFVRMEQMKMEMAREIETMRMEMEMKRTEMILESQQRIVEAFAKAVSERKKKPKRMPSPES</sequence>
<dbReference type="Gene3D" id="1.10.10.60">
    <property type="entry name" value="Homeodomain-like"/>
    <property type="match status" value="1"/>
</dbReference>
<dbReference type="InParanoid" id="A0A061DWU0"/>
<feature type="region of interest" description="Disordered" evidence="1">
    <location>
        <begin position="148"/>
        <end position="191"/>
    </location>
</feature>
<evidence type="ECO:0000256" key="1">
    <source>
        <dbReference type="SAM" id="MobiDB-lite"/>
    </source>
</evidence>
<dbReference type="OrthoDB" id="1901794at2759"/>
<feature type="region of interest" description="Disordered" evidence="1">
    <location>
        <begin position="233"/>
        <end position="273"/>
    </location>
</feature>
<dbReference type="SMART" id="SM00595">
    <property type="entry name" value="MADF"/>
    <property type="match status" value="1"/>
</dbReference>
<dbReference type="InterPro" id="IPR044823">
    <property type="entry name" value="ASIL1/2-like"/>
</dbReference>
<organism evidence="3 4">
    <name type="scientific">Theobroma cacao</name>
    <name type="common">Cacao</name>
    <name type="synonym">Cocoa</name>
    <dbReference type="NCBI Taxonomy" id="3641"/>
    <lineage>
        <taxon>Eukaryota</taxon>
        <taxon>Viridiplantae</taxon>
        <taxon>Streptophyta</taxon>
        <taxon>Embryophyta</taxon>
        <taxon>Tracheophyta</taxon>
        <taxon>Spermatophyta</taxon>
        <taxon>Magnoliopsida</taxon>
        <taxon>eudicotyledons</taxon>
        <taxon>Gunneridae</taxon>
        <taxon>Pentapetalae</taxon>
        <taxon>rosids</taxon>
        <taxon>malvids</taxon>
        <taxon>Malvales</taxon>
        <taxon>Malvaceae</taxon>
        <taxon>Byttnerioideae</taxon>
        <taxon>Theobroma</taxon>
    </lineage>
</organism>
<accession>A0A061DWU0</accession>
<dbReference type="FunCoup" id="A0A061DWU0">
    <property type="interactions" value="938"/>
</dbReference>
<feature type="region of interest" description="Disordered" evidence="1">
    <location>
        <begin position="1"/>
        <end position="54"/>
    </location>
</feature>
<dbReference type="OMA" id="PCWSPDE"/>
<dbReference type="Gramene" id="EOX96536">
    <property type="protein sequence ID" value="EOX96536"/>
    <property type="gene ID" value="TCM_005773"/>
</dbReference>
<proteinExistence type="predicted"/>
<evidence type="ECO:0000313" key="3">
    <source>
        <dbReference type="EMBL" id="EOX96536.1"/>
    </source>
</evidence>
<evidence type="ECO:0000259" key="2">
    <source>
        <dbReference type="Pfam" id="PF13837"/>
    </source>
</evidence>
<dbReference type="EMBL" id="CM001879">
    <property type="protein sequence ID" value="EOX96536.1"/>
    <property type="molecule type" value="Genomic_DNA"/>
</dbReference>
<dbReference type="HOGENOM" id="CLU_042756_0_0_1"/>
<protein>
    <submittedName>
        <fullName evidence="3">Transcription factor, putative</fullName>
    </submittedName>
</protein>
<dbReference type="InterPro" id="IPR044822">
    <property type="entry name" value="Myb_DNA-bind_4"/>
</dbReference>
<gene>
    <name evidence="3" type="ORF">TCM_005773</name>
</gene>
<dbReference type="PANTHER" id="PTHR31307">
    <property type="entry name" value="TRIHELIX TRANSCRIPTION FACTOR ASIL2"/>
    <property type="match status" value="1"/>
</dbReference>
<dbReference type="Gramene" id="Tc01v2_t033710.1">
    <property type="protein sequence ID" value="Tc01v2_p033710.1"/>
    <property type="gene ID" value="Tc01v2_g033710"/>
</dbReference>
<reference evidence="3 4" key="1">
    <citation type="journal article" date="2013" name="Genome Biol.">
        <title>The genome sequence of the most widely cultivated cacao type and its use to identify candidate genes regulating pod color.</title>
        <authorList>
            <person name="Motamayor J.C."/>
            <person name="Mockaitis K."/>
            <person name="Schmutz J."/>
            <person name="Haiminen N."/>
            <person name="Iii D.L."/>
            <person name="Cornejo O."/>
            <person name="Findley S.D."/>
            <person name="Zheng P."/>
            <person name="Utro F."/>
            <person name="Royaert S."/>
            <person name="Saski C."/>
            <person name="Jenkins J."/>
            <person name="Podicheti R."/>
            <person name="Zhao M."/>
            <person name="Scheffler B.E."/>
            <person name="Stack J.C."/>
            <person name="Feltus F.A."/>
            <person name="Mustiga G.M."/>
            <person name="Amores F."/>
            <person name="Phillips W."/>
            <person name="Marelli J.P."/>
            <person name="May G.D."/>
            <person name="Shapiro H."/>
            <person name="Ma J."/>
            <person name="Bustamante C.D."/>
            <person name="Schnell R.J."/>
            <person name="Main D."/>
            <person name="Gilbert D."/>
            <person name="Parida L."/>
            <person name="Kuhn D.N."/>
        </authorList>
    </citation>
    <scope>NUCLEOTIDE SEQUENCE [LARGE SCALE GENOMIC DNA]</scope>
    <source>
        <strain evidence="4">cv. Matina 1-6</strain>
    </source>
</reference>
<feature type="compositionally biased region" description="Pro residues" evidence="1">
    <location>
        <begin position="1"/>
        <end position="33"/>
    </location>
</feature>
<dbReference type="KEGG" id="tcc:18614526"/>
<dbReference type="AlphaFoldDB" id="A0A061DWU0"/>
<dbReference type="Proteomes" id="UP000026915">
    <property type="component" value="Chromosome 1"/>
</dbReference>
<evidence type="ECO:0000313" key="4">
    <source>
        <dbReference type="Proteomes" id="UP000026915"/>
    </source>
</evidence>
<dbReference type="PANTHER" id="PTHR31307:SF49">
    <property type="entry name" value="ALCOHOL DEHYDROGENASE TRANSCRIPTION FACTOR MYB_SANT-LIKE FAMILY PROTEIN"/>
    <property type="match status" value="1"/>
</dbReference>
<feature type="compositionally biased region" description="Low complexity" evidence="1">
    <location>
        <begin position="249"/>
        <end position="264"/>
    </location>
</feature>
<feature type="compositionally biased region" description="Acidic residues" evidence="1">
    <location>
        <begin position="162"/>
        <end position="176"/>
    </location>
</feature>
<feature type="compositionally biased region" description="Low complexity" evidence="1">
    <location>
        <begin position="34"/>
        <end position="49"/>
    </location>
</feature>
<keyword evidence="4" id="KW-1185">Reference proteome</keyword>
<dbReference type="FunFam" id="1.10.10.60:FF:000152">
    <property type="entry name" value="Trihelix transcription factor ASIL2"/>
    <property type="match status" value="1"/>
</dbReference>